<sequence length="132" mass="14684">MKKELFHGLLAGLLAGVVSVMYLHVYSSNMGVDFSAIAQPVMILISSIAGTVIAAAGYWLLKRLSWLGNKTDLIFTSLFFILSFISIYGTFGAPLPPETVHPELFTGLVIPMHFFPMLFWLMIKQLFQKQAV</sequence>
<proteinExistence type="predicted"/>
<feature type="transmembrane region" description="Helical" evidence="1">
    <location>
        <begin position="37"/>
        <end position="61"/>
    </location>
</feature>
<feature type="transmembrane region" description="Helical" evidence="1">
    <location>
        <begin position="73"/>
        <end position="92"/>
    </location>
</feature>
<evidence type="ECO:0000256" key="1">
    <source>
        <dbReference type="SAM" id="Phobius"/>
    </source>
</evidence>
<evidence type="ECO:0000313" key="3">
    <source>
        <dbReference type="Proteomes" id="UP000721861"/>
    </source>
</evidence>
<reference evidence="2 3" key="1">
    <citation type="journal article" date="2014" name="Int. J. Syst. Evol. Microbiol.">
        <title>Carboxylicivirga gen. nov. in the family Marinilabiliaceae with two novel species, Carboxylicivirga mesophila sp. nov. and Carboxylicivirga taeanensis sp. nov., and reclassification of Cytophaga fermentans as Saccharicrinis fermentans gen. nov., comb. nov.</title>
        <authorList>
            <person name="Yang S.H."/>
            <person name="Seo H.S."/>
            <person name="Woo J.H."/>
            <person name="Oh H.M."/>
            <person name="Jang H."/>
            <person name="Lee J.H."/>
            <person name="Kim S.J."/>
            <person name="Kwon K.K."/>
        </authorList>
    </citation>
    <scope>NUCLEOTIDE SEQUENCE [LARGE SCALE GENOMIC DNA]</scope>
    <source>
        <strain evidence="2 3">JCM 18290</strain>
    </source>
</reference>
<keyword evidence="1" id="KW-1133">Transmembrane helix</keyword>
<feature type="transmembrane region" description="Helical" evidence="1">
    <location>
        <begin position="104"/>
        <end position="123"/>
    </location>
</feature>
<gene>
    <name evidence="2" type="ORF">KEM09_21360</name>
</gene>
<keyword evidence="3" id="KW-1185">Reference proteome</keyword>
<accession>A0ABS5KG36</accession>
<dbReference type="RefSeq" id="WP_212231902.1">
    <property type="nucleotide sequence ID" value="NZ_JAGUCN010000043.1"/>
</dbReference>
<dbReference type="EMBL" id="JAGUCN010000043">
    <property type="protein sequence ID" value="MBS2213971.1"/>
    <property type="molecule type" value="Genomic_DNA"/>
</dbReference>
<comment type="caution">
    <text evidence="2">The sequence shown here is derived from an EMBL/GenBank/DDBJ whole genome shotgun (WGS) entry which is preliminary data.</text>
</comment>
<evidence type="ECO:0000313" key="2">
    <source>
        <dbReference type="EMBL" id="MBS2213971.1"/>
    </source>
</evidence>
<organism evidence="2 3">
    <name type="scientific">Carboxylicivirga mesophila</name>
    <dbReference type="NCBI Taxonomy" id="1166478"/>
    <lineage>
        <taxon>Bacteria</taxon>
        <taxon>Pseudomonadati</taxon>
        <taxon>Bacteroidota</taxon>
        <taxon>Bacteroidia</taxon>
        <taxon>Marinilabiliales</taxon>
        <taxon>Marinilabiliaceae</taxon>
        <taxon>Carboxylicivirga</taxon>
    </lineage>
</organism>
<feature type="transmembrane region" description="Helical" evidence="1">
    <location>
        <begin position="5"/>
        <end position="25"/>
    </location>
</feature>
<dbReference type="Proteomes" id="UP000721861">
    <property type="component" value="Unassembled WGS sequence"/>
</dbReference>
<keyword evidence="1" id="KW-0812">Transmembrane</keyword>
<name>A0ABS5KG36_9BACT</name>
<keyword evidence="1" id="KW-0472">Membrane</keyword>
<protein>
    <submittedName>
        <fullName evidence="2">Uncharacterized protein</fullName>
    </submittedName>
</protein>